<name>A0ABM4BYL5_HYDVU</name>
<accession>A0ABM4BYL5</accession>
<protein>
    <submittedName>
        <fullName evidence="2">Uncharacterized protein LOC136080885 isoform X2</fullName>
    </submittedName>
</protein>
<proteinExistence type="predicted"/>
<sequence length="192" mass="21682">MDHSIRMKMLSSYDCKLREFLVGLITKSTNTFQSETSEVNTSSTDFNIFDELENKWKAMYDSSADCSLLLPSVPILLQGSSIEGGSLARLANPNLENSFEIEFDLNIVVGTVSKLQFESCFEPVDKHKGFFNYAIKETCDDDTNICIHLPTNIKQKIIVDVQNPTFGNKKYLSGLVLKELFHENQPPTENLL</sequence>
<keyword evidence="1" id="KW-1185">Reference proteome</keyword>
<dbReference type="GeneID" id="136080885"/>
<reference evidence="2" key="1">
    <citation type="submission" date="2025-08" db="UniProtKB">
        <authorList>
            <consortium name="RefSeq"/>
        </authorList>
    </citation>
    <scope>IDENTIFICATION</scope>
</reference>
<evidence type="ECO:0000313" key="1">
    <source>
        <dbReference type="Proteomes" id="UP001652625"/>
    </source>
</evidence>
<gene>
    <name evidence="2" type="primary">LOC136080885</name>
</gene>
<dbReference type="Proteomes" id="UP001652625">
    <property type="component" value="Chromosome 05"/>
</dbReference>
<evidence type="ECO:0000313" key="2">
    <source>
        <dbReference type="RefSeq" id="XP_065654336.1"/>
    </source>
</evidence>
<organism evidence="1 2">
    <name type="scientific">Hydra vulgaris</name>
    <name type="common">Hydra</name>
    <name type="synonym">Hydra attenuata</name>
    <dbReference type="NCBI Taxonomy" id="6087"/>
    <lineage>
        <taxon>Eukaryota</taxon>
        <taxon>Metazoa</taxon>
        <taxon>Cnidaria</taxon>
        <taxon>Hydrozoa</taxon>
        <taxon>Hydroidolina</taxon>
        <taxon>Anthoathecata</taxon>
        <taxon>Aplanulata</taxon>
        <taxon>Hydridae</taxon>
        <taxon>Hydra</taxon>
    </lineage>
</organism>
<dbReference type="RefSeq" id="XP_065654336.1">
    <property type="nucleotide sequence ID" value="XM_065798264.1"/>
</dbReference>